<organism evidence="1 2">
    <name type="scientific">Prorocentrum cordatum</name>
    <dbReference type="NCBI Taxonomy" id="2364126"/>
    <lineage>
        <taxon>Eukaryota</taxon>
        <taxon>Sar</taxon>
        <taxon>Alveolata</taxon>
        <taxon>Dinophyceae</taxon>
        <taxon>Prorocentrales</taxon>
        <taxon>Prorocentraceae</taxon>
        <taxon>Prorocentrum</taxon>
    </lineage>
</organism>
<dbReference type="EMBL" id="CAUYUJ010020615">
    <property type="protein sequence ID" value="CAK0899485.1"/>
    <property type="molecule type" value="Genomic_DNA"/>
</dbReference>
<gene>
    <name evidence="1" type="ORF">PCOR1329_LOCUS76988</name>
</gene>
<evidence type="ECO:0000313" key="1">
    <source>
        <dbReference type="EMBL" id="CAK0899485.1"/>
    </source>
</evidence>
<protein>
    <submittedName>
        <fullName evidence="1">Uncharacterized protein</fullName>
    </submittedName>
</protein>
<comment type="caution">
    <text evidence="1">The sequence shown here is derived from an EMBL/GenBank/DDBJ whole genome shotgun (WGS) entry which is preliminary data.</text>
</comment>
<proteinExistence type="predicted"/>
<feature type="non-terminal residue" evidence="1">
    <location>
        <position position="1"/>
    </location>
</feature>
<name>A0ABN9XI90_9DINO</name>
<reference evidence="1" key="1">
    <citation type="submission" date="2023-10" db="EMBL/GenBank/DDBJ databases">
        <authorList>
            <person name="Chen Y."/>
            <person name="Shah S."/>
            <person name="Dougan E. K."/>
            <person name="Thang M."/>
            <person name="Chan C."/>
        </authorList>
    </citation>
    <scope>NUCLEOTIDE SEQUENCE [LARGE SCALE GENOMIC DNA]</scope>
</reference>
<accession>A0ABN9XI90</accession>
<sequence length="105" mass="11982">AMATAMMNQIDFHLSLVQRAMLAMSLSYGANFTSAVLLPVTREFAGNRDPPPGANDIFNALYRLEKKFLDLQDLAQNVNGMFDETRELVNRFHMLRREEGAPEYR</sequence>
<dbReference type="Proteomes" id="UP001189429">
    <property type="component" value="Unassembled WGS sequence"/>
</dbReference>
<keyword evidence="2" id="KW-1185">Reference proteome</keyword>
<evidence type="ECO:0000313" key="2">
    <source>
        <dbReference type="Proteomes" id="UP001189429"/>
    </source>
</evidence>